<proteinExistence type="predicted"/>
<dbReference type="EMBL" id="ADVG01000005">
    <property type="protein sequence ID" value="EFH80360.1"/>
    <property type="molecule type" value="Genomic_DNA"/>
</dbReference>
<keyword evidence="2" id="KW-1185">Reference proteome</keyword>
<dbReference type="STRING" id="485913.Krac_0952"/>
<evidence type="ECO:0000313" key="1">
    <source>
        <dbReference type="EMBL" id="EFH80360.1"/>
    </source>
</evidence>
<evidence type="ECO:0000313" key="2">
    <source>
        <dbReference type="Proteomes" id="UP000004508"/>
    </source>
</evidence>
<accession>D6U5U9</accession>
<comment type="caution">
    <text evidence="1">The sequence shown here is derived from an EMBL/GenBank/DDBJ whole genome shotgun (WGS) entry which is preliminary data.</text>
</comment>
<dbReference type="Proteomes" id="UP000004508">
    <property type="component" value="Unassembled WGS sequence"/>
</dbReference>
<reference evidence="1 2" key="1">
    <citation type="journal article" date="2011" name="Stand. Genomic Sci.">
        <title>Non-contiguous finished genome sequence and contextual data of the filamentous soil bacterium Ktedonobacter racemifer type strain (SOSP1-21).</title>
        <authorList>
            <person name="Chang Y.J."/>
            <person name="Land M."/>
            <person name="Hauser L."/>
            <person name="Chertkov O."/>
            <person name="Del Rio T.G."/>
            <person name="Nolan M."/>
            <person name="Copeland A."/>
            <person name="Tice H."/>
            <person name="Cheng J.F."/>
            <person name="Lucas S."/>
            <person name="Han C."/>
            <person name="Goodwin L."/>
            <person name="Pitluck S."/>
            <person name="Ivanova N."/>
            <person name="Ovchinikova G."/>
            <person name="Pati A."/>
            <person name="Chen A."/>
            <person name="Palaniappan K."/>
            <person name="Mavromatis K."/>
            <person name="Liolios K."/>
            <person name="Brettin T."/>
            <person name="Fiebig A."/>
            <person name="Rohde M."/>
            <person name="Abt B."/>
            <person name="Goker M."/>
            <person name="Detter J.C."/>
            <person name="Woyke T."/>
            <person name="Bristow J."/>
            <person name="Eisen J.A."/>
            <person name="Markowitz V."/>
            <person name="Hugenholtz P."/>
            <person name="Kyrpides N.C."/>
            <person name="Klenk H.P."/>
            <person name="Lapidus A."/>
        </authorList>
    </citation>
    <scope>NUCLEOTIDE SEQUENCE [LARGE SCALE GENOMIC DNA]</scope>
    <source>
        <strain evidence="2">DSM 44963</strain>
    </source>
</reference>
<organism evidence="1 2">
    <name type="scientific">Ktedonobacter racemifer DSM 44963</name>
    <dbReference type="NCBI Taxonomy" id="485913"/>
    <lineage>
        <taxon>Bacteria</taxon>
        <taxon>Bacillati</taxon>
        <taxon>Chloroflexota</taxon>
        <taxon>Ktedonobacteria</taxon>
        <taxon>Ktedonobacterales</taxon>
        <taxon>Ktedonobacteraceae</taxon>
        <taxon>Ktedonobacter</taxon>
    </lineage>
</organism>
<dbReference type="AlphaFoldDB" id="D6U5U9"/>
<name>D6U5U9_KTERA</name>
<sequence length="54" mass="6144">MSIQAEIEVLDIYYTIKLHLEREKASSILLNYYIISRALVKKVAGETVRLGSTC</sequence>
<gene>
    <name evidence="1" type="ORF">Krac_0952</name>
</gene>
<protein>
    <submittedName>
        <fullName evidence="1">Uncharacterized protein</fullName>
    </submittedName>
</protein>
<dbReference type="InParanoid" id="D6U5U9"/>